<evidence type="ECO:0000313" key="2">
    <source>
        <dbReference type="EMBL" id="RYR54659.1"/>
    </source>
</evidence>
<proteinExistence type="predicted"/>
<accession>A0A445CUR9</accession>
<sequence length="196" mass="22571">MGYIAAAKTRPKESLTTAPIPLGLLFLTVASTFILNREFGWEFHLLLDFASRLECGLIFFYSIKFLKLKGDVNKNLRAMVQSLAKWDLVSSWLQHLMHVGFPAIPFLEWFFFVGRDLWSRRHRKLRTPGRTFVFHTSFQIHSQMGGYLGCCDRGLAKIFSNIMTIGSDDIVRTKEELCLLSCYFGVAHDQGRRLSR</sequence>
<keyword evidence="1" id="KW-0812">Transmembrane</keyword>
<reference evidence="2 3" key="1">
    <citation type="submission" date="2019-01" db="EMBL/GenBank/DDBJ databases">
        <title>Sequencing of cultivated peanut Arachis hypogaea provides insights into genome evolution and oil improvement.</title>
        <authorList>
            <person name="Chen X."/>
        </authorList>
    </citation>
    <scope>NUCLEOTIDE SEQUENCE [LARGE SCALE GENOMIC DNA]</scope>
    <source>
        <strain evidence="3">cv. Fuhuasheng</strain>
        <tissue evidence="2">Leaves</tissue>
    </source>
</reference>
<evidence type="ECO:0000256" key="1">
    <source>
        <dbReference type="SAM" id="Phobius"/>
    </source>
</evidence>
<dbReference type="Proteomes" id="UP000289738">
    <property type="component" value="Chromosome A06"/>
</dbReference>
<gene>
    <name evidence="2" type="ORF">Ahy_A06g029968</name>
</gene>
<dbReference type="AlphaFoldDB" id="A0A445CUR9"/>
<keyword evidence="3" id="KW-1185">Reference proteome</keyword>
<dbReference type="EMBL" id="SDMP01000006">
    <property type="protein sequence ID" value="RYR54659.1"/>
    <property type="molecule type" value="Genomic_DNA"/>
</dbReference>
<feature type="transmembrane region" description="Helical" evidence="1">
    <location>
        <begin position="18"/>
        <end position="36"/>
    </location>
</feature>
<keyword evidence="1" id="KW-1133">Transmembrane helix</keyword>
<comment type="caution">
    <text evidence="2">The sequence shown here is derived from an EMBL/GenBank/DDBJ whole genome shotgun (WGS) entry which is preliminary data.</text>
</comment>
<protein>
    <submittedName>
        <fullName evidence="2">Uncharacterized protein</fullName>
    </submittedName>
</protein>
<organism evidence="2 3">
    <name type="scientific">Arachis hypogaea</name>
    <name type="common">Peanut</name>
    <dbReference type="NCBI Taxonomy" id="3818"/>
    <lineage>
        <taxon>Eukaryota</taxon>
        <taxon>Viridiplantae</taxon>
        <taxon>Streptophyta</taxon>
        <taxon>Embryophyta</taxon>
        <taxon>Tracheophyta</taxon>
        <taxon>Spermatophyta</taxon>
        <taxon>Magnoliopsida</taxon>
        <taxon>eudicotyledons</taxon>
        <taxon>Gunneridae</taxon>
        <taxon>Pentapetalae</taxon>
        <taxon>rosids</taxon>
        <taxon>fabids</taxon>
        <taxon>Fabales</taxon>
        <taxon>Fabaceae</taxon>
        <taxon>Papilionoideae</taxon>
        <taxon>50 kb inversion clade</taxon>
        <taxon>dalbergioids sensu lato</taxon>
        <taxon>Dalbergieae</taxon>
        <taxon>Pterocarpus clade</taxon>
        <taxon>Arachis</taxon>
    </lineage>
</organism>
<feature type="transmembrane region" description="Helical" evidence="1">
    <location>
        <begin position="92"/>
        <end position="114"/>
    </location>
</feature>
<keyword evidence="1" id="KW-0472">Membrane</keyword>
<evidence type="ECO:0000313" key="3">
    <source>
        <dbReference type="Proteomes" id="UP000289738"/>
    </source>
</evidence>
<name>A0A445CUR9_ARAHY</name>